<dbReference type="Proteomes" id="UP001255856">
    <property type="component" value="Unassembled WGS sequence"/>
</dbReference>
<feature type="domain" description="Thioredoxin" evidence="3">
    <location>
        <begin position="24"/>
        <end position="193"/>
    </location>
</feature>
<gene>
    <name evidence="4" type="ORF">QBZ16_002757</name>
</gene>
<dbReference type="InterPro" id="IPR036249">
    <property type="entry name" value="Thioredoxin-like_sf"/>
</dbReference>
<dbReference type="CDD" id="cd02947">
    <property type="entry name" value="TRX_family"/>
    <property type="match status" value="1"/>
</dbReference>
<dbReference type="PANTHER" id="PTHR43601:SF32">
    <property type="entry name" value="THIOREDOXIN-LIKE 2-2, CHLOROPLASTIC"/>
    <property type="match status" value="1"/>
</dbReference>
<organism evidence="4 5">
    <name type="scientific">Prototheca wickerhamii</name>
    <dbReference type="NCBI Taxonomy" id="3111"/>
    <lineage>
        <taxon>Eukaryota</taxon>
        <taxon>Viridiplantae</taxon>
        <taxon>Chlorophyta</taxon>
        <taxon>core chlorophytes</taxon>
        <taxon>Trebouxiophyceae</taxon>
        <taxon>Chlorellales</taxon>
        <taxon>Chlorellaceae</taxon>
        <taxon>Prototheca</taxon>
    </lineage>
</organism>
<accession>A0AAD9MIY5</accession>
<dbReference type="SUPFAM" id="SSF52833">
    <property type="entry name" value="Thioredoxin-like"/>
    <property type="match status" value="1"/>
</dbReference>
<protein>
    <recommendedName>
        <fullName evidence="3">Thioredoxin domain-containing protein</fullName>
    </recommendedName>
</protein>
<dbReference type="AlphaFoldDB" id="A0AAD9MIY5"/>
<dbReference type="InterPro" id="IPR013766">
    <property type="entry name" value="Thioredoxin_domain"/>
</dbReference>
<comment type="similarity">
    <text evidence="1">Belongs to the thioredoxin family.</text>
</comment>
<dbReference type="Gene3D" id="3.40.30.10">
    <property type="entry name" value="Glutaredoxin"/>
    <property type="match status" value="1"/>
</dbReference>
<keyword evidence="5" id="KW-1185">Reference proteome</keyword>
<proteinExistence type="inferred from homology"/>
<evidence type="ECO:0000313" key="5">
    <source>
        <dbReference type="Proteomes" id="UP001255856"/>
    </source>
</evidence>
<evidence type="ECO:0000259" key="3">
    <source>
        <dbReference type="PROSITE" id="PS51352"/>
    </source>
</evidence>
<reference evidence="4" key="1">
    <citation type="submission" date="2021-01" db="EMBL/GenBank/DDBJ databases">
        <authorList>
            <person name="Eckstrom K.M.E."/>
        </authorList>
    </citation>
    <scope>NUCLEOTIDE SEQUENCE</scope>
    <source>
        <strain evidence="4">UVCC 0001</strain>
    </source>
</reference>
<sequence>MVGANPASPRQQSKCRSVRPTFASRVSGPSPPETGPANNVVPVGAVPAERQAAISARRLELESQARAALDADRRWWQEGGFPNLKTVLNPKEHLQALDTAQPGQLVVVNFFAPHCNGCRRLYPKFQQIVAQNPDVLFVKVNVDSEAMNETCERLGVNRLPWFQLVRDSVTVSSFTANLTTISRVRAEIKEHNTRLQKSVVGGSGDGRPSGIVTAAA</sequence>
<dbReference type="PROSITE" id="PS51352">
    <property type="entry name" value="THIOREDOXIN_2"/>
    <property type="match status" value="1"/>
</dbReference>
<evidence type="ECO:0000313" key="4">
    <source>
        <dbReference type="EMBL" id="KAK2079067.1"/>
    </source>
</evidence>
<feature type="region of interest" description="Disordered" evidence="2">
    <location>
        <begin position="1"/>
        <end position="40"/>
    </location>
</feature>
<dbReference type="Pfam" id="PF00085">
    <property type="entry name" value="Thioredoxin"/>
    <property type="match status" value="1"/>
</dbReference>
<dbReference type="PANTHER" id="PTHR43601">
    <property type="entry name" value="THIOREDOXIN, MITOCHONDRIAL"/>
    <property type="match status" value="1"/>
</dbReference>
<dbReference type="GO" id="GO:0045454">
    <property type="term" value="P:cell redox homeostasis"/>
    <property type="evidence" value="ECO:0007669"/>
    <property type="project" value="TreeGrafter"/>
</dbReference>
<evidence type="ECO:0000256" key="2">
    <source>
        <dbReference type="SAM" id="MobiDB-lite"/>
    </source>
</evidence>
<comment type="caution">
    <text evidence="4">The sequence shown here is derived from an EMBL/GenBank/DDBJ whole genome shotgun (WGS) entry which is preliminary data.</text>
</comment>
<name>A0AAD9MIY5_PROWI</name>
<dbReference type="EMBL" id="JASFZW010000003">
    <property type="protein sequence ID" value="KAK2079067.1"/>
    <property type="molecule type" value="Genomic_DNA"/>
</dbReference>
<evidence type="ECO:0000256" key="1">
    <source>
        <dbReference type="ARBA" id="ARBA00008987"/>
    </source>
</evidence>